<evidence type="ECO:0000313" key="1">
    <source>
        <dbReference type="EMBL" id="EGA64173.1"/>
    </source>
</evidence>
<name>E8LYQ9_9VIBR</name>
<accession>E8LYQ9</accession>
<dbReference type="eggNOG" id="ENOG5031Z15">
    <property type="taxonomic scope" value="Bacteria"/>
</dbReference>
<evidence type="ECO:0000313" key="2">
    <source>
        <dbReference type="Proteomes" id="UP000004371"/>
    </source>
</evidence>
<reference evidence="1 2" key="1">
    <citation type="journal article" date="2012" name="Int. J. Syst. Evol. Microbiol.">
        <title>Vibrio caribbeanicus sp. nov., isolated from the marine sponge Scleritoderma cyanea.</title>
        <authorList>
            <person name="Hoffmann M."/>
            <person name="Monday S.R."/>
            <person name="Allard M.W."/>
            <person name="Strain E.A."/>
            <person name="Whittaker P."/>
            <person name="Naum M."/>
            <person name="McCarthy P.J."/>
            <person name="Lopez J.V."/>
            <person name="Fischer M."/>
            <person name="Brown E.W."/>
        </authorList>
    </citation>
    <scope>NUCLEOTIDE SEQUENCE [LARGE SCALE GENOMIC DNA]</scope>
    <source>
        <strain evidence="1 2">LMG 20546</strain>
    </source>
</reference>
<dbReference type="AlphaFoldDB" id="E8LYQ9"/>
<proteinExistence type="predicted"/>
<dbReference type="OrthoDB" id="5880425at2"/>
<dbReference type="EMBL" id="AEVS01000092">
    <property type="protein sequence ID" value="EGA64173.1"/>
    <property type="molecule type" value="Genomic_DNA"/>
</dbReference>
<dbReference type="Proteomes" id="UP000004371">
    <property type="component" value="Unassembled WGS sequence"/>
</dbReference>
<comment type="caution">
    <text evidence="1">The sequence shown here is derived from an EMBL/GenBank/DDBJ whole genome shotgun (WGS) entry which is preliminary data.</text>
</comment>
<organism evidence="1 2">
    <name type="scientific">Vibrio brasiliensis LMG 20546</name>
    <dbReference type="NCBI Taxonomy" id="945543"/>
    <lineage>
        <taxon>Bacteria</taxon>
        <taxon>Pseudomonadati</taxon>
        <taxon>Pseudomonadota</taxon>
        <taxon>Gammaproteobacteria</taxon>
        <taxon>Vibrionales</taxon>
        <taxon>Vibrionaceae</taxon>
        <taxon>Vibrio</taxon>
        <taxon>Vibrio oreintalis group</taxon>
    </lineage>
</organism>
<dbReference type="RefSeq" id="WP_006880981.1">
    <property type="nucleotide sequence ID" value="NZ_AEVS01000092.1"/>
</dbReference>
<sequence>MTNEYDKQLPTLEEFELENVVFKVVDPSSLPSPTFAAFETFMAGSTVPHRRFVYSHDYARFCSMVREGHIIIDDDN</sequence>
<gene>
    <name evidence="1" type="ORF">VIBR0546_02514</name>
</gene>
<protein>
    <submittedName>
        <fullName evidence="1">Uncharacterized protein</fullName>
    </submittedName>
</protein>
<keyword evidence="2" id="KW-1185">Reference proteome</keyword>